<dbReference type="AlphaFoldDB" id="A0A699QQM1"/>
<feature type="region of interest" description="Disordered" evidence="1">
    <location>
        <begin position="163"/>
        <end position="184"/>
    </location>
</feature>
<evidence type="ECO:0000313" key="2">
    <source>
        <dbReference type="EMBL" id="GFC74050.1"/>
    </source>
</evidence>
<protein>
    <submittedName>
        <fullName evidence="2">Uncharacterized protein</fullName>
    </submittedName>
</protein>
<organism evidence="2">
    <name type="scientific">Tanacetum cinerariifolium</name>
    <name type="common">Dalmatian daisy</name>
    <name type="synonym">Chrysanthemum cinerariifolium</name>
    <dbReference type="NCBI Taxonomy" id="118510"/>
    <lineage>
        <taxon>Eukaryota</taxon>
        <taxon>Viridiplantae</taxon>
        <taxon>Streptophyta</taxon>
        <taxon>Embryophyta</taxon>
        <taxon>Tracheophyta</taxon>
        <taxon>Spermatophyta</taxon>
        <taxon>Magnoliopsida</taxon>
        <taxon>eudicotyledons</taxon>
        <taxon>Gunneridae</taxon>
        <taxon>Pentapetalae</taxon>
        <taxon>asterids</taxon>
        <taxon>campanulids</taxon>
        <taxon>Asterales</taxon>
        <taxon>Asteraceae</taxon>
        <taxon>Asteroideae</taxon>
        <taxon>Anthemideae</taxon>
        <taxon>Anthemidinae</taxon>
        <taxon>Tanacetum</taxon>
    </lineage>
</organism>
<proteinExistence type="predicted"/>
<comment type="caution">
    <text evidence="2">The sequence shown here is derived from an EMBL/GenBank/DDBJ whole genome shotgun (WGS) entry which is preliminary data.</text>
</comment>
<feature type="region of interest" description="Disordered" evidence="1">
    <location>
        <begin position="101"/>
        <end position="121"/>
    </location>
</feature>
<name>A0A699QQM1_TANCI</name>
<sequence length="233" mass="25698">MKFLRLRPTAVVLFMLCAMYFITYLDRVNVSTAARPVRRQANTGGVRADLGRRHGADRPGGWLRLVDRCANPPRTGRRRYVSGRNGGDVALDPQGETRLCPRHHSCVRPPRQRAGPGRDDRHHGHLWLAGIVLRLRRHQLRVGPAVDGGVHRAPEGPPAYLERGAGHPAAAKSEIQRRAAVGSPVQAHGAGHHRLLLLWLDAVAAAELGADVLHEHGPGLERHRDFCVYGVLR</sequence>
<gene>
    <name evidence="2" type="ORF">Tci_846020</name>
</gene>
<accession>A0A699QQM1</accession>
<reference evidence="2" key="1">
    <citation type="journal article" date="2019" name="Sci. Rep.">
        <title>Draft genome of Tanacetum cinerariifolium, the natural source of mosquito coil.</title>
        <authorList>
            <person name="Yamashiro T."/>
            <person name="Shiraishi A."/>
            <person name="Satake H."/>
            <person name="Nakayama K."/>
        </authorList>
    </citation>
    <scope>NUCLEOTIDE SEQUENCE</scope>
</reference>
<feature type="non-terminal residue" evidence="2">
    <location>
        <position position="233"/>
    </location>
</feature>
<dbReference type="EMBL" id="BKCJ011045502">
    <property type="protein sequence ID" value="GFC74050.1"/>
    <property type="molecule type" value="Genomic_DNA"/>
</dbReference>
<evidence type="ECO:0000256" key="1">
    <source>
        <dbReference type="SAM" id="MobiDB-lite"/>
    </source>
</evidence>